<evidence type="ECO:0000256" key="1">
    <source>
        <dbReference type="SAM" id="SignalP"/>
    </source>
</evidence>
<proteinExistence type="predicted"/>
<reference evidence="3" key="1">
    <citation type="journal article" date="2019" name="Int. J. Syst. Evol. Microbiol.">
        <title>The Global Catalogue of Microorganisms (GCM) 10K type strain sequencing project: providing services to taxonomists for standard genome sequencing and annotation.</title>
        <authorList>
            <consortium name="The Broad Institute Genomics Platform"/>
            <consortium name="The Broad Institute Genome Sequencing Center for Infectious Disease"/>
            <person name="Wu L."/>
            <person name="Ma J."/>
        </authorList>
    </citation>
    <scope>NUCLEOTIDE SEQUENCE [LARGE SCALE GENOMIC DNA]</scope>
    <source>
        <strain evidence="3">JCM 9371</strain>
    </source>
</reference>
<protein>
    <recommendedName>
        <fullName evidence="4">Secreted protein</fullName>
    </recommendedName>
</protein>
<name>A0ABW2XLN1_9ACTN</name>
<feature type="signal peptide" evidence="1">
    <location>
        <begin position="1"/>
        <end position="27"/>
    </location>
</feature>
<accession>A0ABW2XLN1</accession>
<dbReference type="PROSITE" id="PS51257">
    <property type="entry name" value="PROKAR_LIPOPROTEIN"/>
    <property type="match status" value="1"/>
</dbReference>
<keyword evidence="1" id="KW-0732">Signal</keyword>
<keyword evidence="3" id="KW-1185">Reference proteome</keyword>
<evidence type="ECO:0000313" key="2">
    <source>
        <dbReference type="EMBL" id="MFD0686540.1"/>
    </source>
</evidence>
<gene>
    <name evidence="2" type="ORF">ACFQZM_18715</name>
</gene>
<comment type="caution">
    <text evidence="2">The sequence shown here is derived from an EMBL/GenBank/DDBJ whole genome shotgun (WGS) entry which is preliminary data.</text>
</comment>
<organism evidence="2 3">
    <name type="scientific">Actinomadura fibrosa</name>
    <dbReference type="NCBI Taxonomy" id="111802"/>
    <lineage>
        <taxon>Bacteria</taxon>
        <taxon>Bacillati</taxon>
        <taxon>Actinomycetota</taxon>
        <taxon>Actinomycetes</taxon>
        <taxon>Streptosporangiales</taxon>
        <taxon>Thermomonosporaceae</taxon>
        <taxon>Actinomadura</taxon>
    </lineage>
</organism>
<evidence type="ECO:0008006" key="4">
    <source>
        <dbReference type="Google" id="ProtNLM"/>
    </source>
</evidence>
<feature type="chain" id="PRO_5045811175" description="Secreted protein" evidence="1">
    <location>
        <begin position="28"/>
        <end position="168"/>
    </location>
</feature>
<sequence>MATLPKALALPAALLALAACGSGTLGAERPCTAIGSAPGIGLSVRAPDAARVSSASLRVCWDGTCREPALELRPSSTAVPAGCDGDGPDAACGAVSSPDGGKTGFAQVTGLPKAPVRAVLVLRDARGRTVLDRRIDLTPKATFPNGPHCGEGGPQAALTVAGGRMTVR</sequence>
<dbReference type="EMBL" id="JBHTGP010000011">
    <property type="protein sequence ID" value="MFD0686540.1"/>
    <property type="molecule type" value="Genomic_DNA"/>
</dbReference>
<evidence type="ECO:0000313" key="3">
    <source>
        <dbReference type="Proteomes" id="UP001597063"/>
    </source>
</evidence>
<dbReference type="Proteomes" id="UP001597063">
    <property type="component" value="Unassembled WGS sequence"/>
</dbReference>
<dbReference type="RefSeq" id="WP_131755721.1">
    <property type="nucleotide sequence ID" value="NZ_CAACUY010000008.1"/>
</dbReference>